<dbReference type="PANTHER" id="PTHR43798">
    <property type="entry name" value="MONOACYLGLYCEROL LIPASE"/>
    <property type="match status" value="1"/>
</dbReference>
<protein>
    <submittedName>
        <fullName evidence="4">Alpha/beta-hydrolase</fullName>
    </submittedName>
</protein>
<comment type="similarity">
    <text evidence="1">Belongs to the peptidase S33 family.</text>
</comment>
<dbReference type="InterPro" id="IPR029058">
    <property type="entry name" value="AB_hydrolase_fold"/>
</dbReference>
<keyword evidence="5" id="KW-1185">Reference proteome</keyword>
<dbReference type="Pfam" id="PF00561">
    <property type="entry name" value="Abhydrolase_1"/>
    <property type="match status" value="1"/>
</dbReference>
<dbReference type="InterPro" id="IPR000073">
    <property type="entry name" value="AB_hydrolase_1"/>
</dbReference>
<accession>A0A1E7FXI8</accession>
<name>A0A1E7FXI8_9STRA</name>
<dbReference type="GO" id="GO:0006508">
    <property type="term" value="P:proteolysis"/>
    <property type="evidence" value="ECO:0007669"/>
    <property type="project" value="InterPro"/>
</dbReference>
<dbReference type="KEGG" id="fcy:FRACYDRAFT_178929"/>
<evidence type="ECO:0000259" key="3">
    <source>
        <dbReference type="Pfam" id="PF00561"/>
    </source>
</evidence>
<evidence type="ECO:0000256" key="1">
    <source>
        <dbReference type="ARBA" id="ARBA00010088"/>
    </source>
</evidence>
<dbReference type="SUPFAM" id="SSF53474">
    <property type="entry name" value="alpha/beta-Hydrolases"/>
    <property type="match status" value="1"/>
</dbReference>
<evidence type="ECO:0000313" key="4">
    <source>
        <dbReference type="EMBL" id="OEU22846.1"/>
    </source>
</evidence>
<dbReference type="GO" id="GO:0016020">
    <property type="term" value="C:membrane"/>
    <property type="evidence" value="ECO:0007669"/>
    <property type="project" value="TreeGrafter"/>
</dbReference>
<dbReference type="PANTHER" id="PTHR43798:SF27">
    <property type="entry name" value="HYDROLASE ALPHA_BETA HYDROLASE FOLD FAMILY"/>
    <property type="match status" value="1"/>
</dbReference>
<sequence>MSLSSRQAAPIVVLHGGPSLPSNYCFPLAKHIPYRSILFYDQLGCGKSDQPTNIEYYSIDQAVDDLQNLLERLNIRRFHLYGQSYGGILAYEFLKRYTEKGGNNDDYNNRGGRGEDEGCLSVILSSAPTNIQRMEDDWAAMIEALPGPDLFRETHLCRTPEIPQPLQDSYDNVGTIWSGTTAISDYRAKPVEPKDESKFMPSALILRGEYDVVTECCSKDWKALFHSRSVREKTLPDCSHHGLLENGSMYGDVVDSYFGEYD</sequence>
<dbReference type="Proteomes" id="UP000095751">
    <property type="component" value="Unassembled WGS sequence"/>
</dbReference>
<dbReference type="OrthoDB" id="39558at2759"/>
<reference evidence="4 5" key="1">
    <citation type="submission" date="2016-09" db="EMBL/GenBank/DDBJ databases">
        <title>Extensive genetic diversity and differential bi-allelic expression allows diatom success in the polar Southern Ocean.</title>
        <authorList>
            <consortium name="DOE Joint Genome Institute"/>
            <person name="Mock T."/>
            <person name="Otillar R.P."/>
            <person name="Strauss J."/>
            <person name="Dupont C."/>
            <person name="Frickenhaus S."/>
            <person name="Maumus F."/>
            <person name="Mcmullan M."/>
            <person name="Sanges R."/>
            <person name="Schmutz J."/>
            <person name="Toseland A."/>
            <person name="Valas R."/>
            <person name="Veluchamy A."/>
            <person name="Ward B.J."/>
            <person name="Allen A."/>
            <person name="Barry K."/>
            <person name="Falciatore A."/>
            <person name="Ferrante M."/>
            <person name="Fortunato A.E."/>
            <person name="Gloeckner G."/>
            <person name="Gruber A."/>
            <person name="Hipkin R."/>
            <person name="Janech M."/>
            <person name="Kroth P."/>
            <person name="Leese F."/>
            <person name="Lindquist E."/>
            <person name="Lyon B.R."/>
            <person name="Martin J."/>
            <person name="Mayer C."/>
            <person name="Parker M."/>
            <person name="Quesneville H."/>
            <person name="Raymond J."/>
            <person name="Uhlig C."/>
            <person name="Valentin K.U."/>
            <person name="Worden A.Z."/>
            <person name="Armbrust E.V."/>
            <person name="Bowler C."/>
            <person name="Green B."/>
            <person name="Moulton V."/>
            <person name="Van Oosterhout C."/>
            <person name="Grigoriev I."/>
        </authorList>
    </citation>
    <scope>NUCLEOTIDE SEQUENCE [LARGE SCALE GENOMIC DNA]</scope>
    <source>
        <strain evidence="4 5">CCMP1102</strain>
    </source>
</reference>
<dbReference type="Gene3D" id="3.40.50.1820">
    <property type="entry name" value="alpha/beta hydrolase"/>
    <property type="match status" value="1"/>
</dbReference>
<dbReference type="AlphaFoldDB" id="A0A1E7FXI8"/>
<gene>
    <name evidence="4" type="ORF">FRACYDRAFT_178929</name>
</gene>
<feature type="domain" description="AB hydrolase-1" evidence="3">
    <location>
        <begin position="10"/>
        <end position="99"/>
    </location>
</feature>
<dbReference type="GO" id="GO:0008233">
    <property type="term" value="F:peptidase activity"/>
    <property type="evidence" value="ECO:0007669"/>
    <property type="project" value="InterPro"/>
</dbReference>
<dbReference type="PRINTS" id="PR00793">
    <property type="entry name" value="PROAMNOPTASE"/>
</dbReference>
<dbReference type="InterPro" id="IPR002410">
    <property type="entry name" value="Peptidase_S33"/>
</dbReference>
<organism evidence="4 5">
    <name type="scientific">Fragilariopsis cylindrus CCMP1102</name>
    <dbReference type="NCBI Taxonomy" id="635003"/>
    <lineage>
        <taxon>Eukaryota</taxon>
        <taxon>Sar</taxon>
        <taxon>Stramenopiles</taxon>
        <taxon>Ochrophyta</taxon>
        <taxon>Bacillariophyta</taxon>
        <taxon>Bacillariophyceae</taxon>
        <taxon>Bacillariophycidae</taxon>
        <taxon>Bacillariales</taxon>
        <taxon>Bacillariaceae</taxon>
        <taxon>Fragilariopsis</taxon>
    </lineage>
</organism>
<evidence type="ECO:0000313" key="5">
    <source>
        <dbReference type="Proteomes" id="UP000095751"/>
    </source>
</evidence>
<proteinExistence type="inferred from homology"/>
<keyword evidence="2 4" id="KW-0378">Hydrolase</keyword>
<dbReference type="InterPro" id="IPR050266">
    <property type="entry name" value="AB_hydrolase_sf"/>
</dbReference>
<dbReference type="InParanoid" id="A0A1E7FXI8"/>
<dbReference type="EMBL" id="KV784353">
    <property type="protein sequence ID" value="OEU22846.1"/>
    <property type="molecule type" value="Genomic_DNA"/>
</dbReference>
<evidence type="ECO:0000256" key="2">
    <source>
        <dbReference type="ARBA" id="ARBA00022801"/>
    </source>
</evidence>